<organism evidence="2 3">
    <name type="scientific">Penicillium brevicompactum</name>
    <dbReference type="NCBI Taxonomy" id="5074"/>
    <lineage>
        <taxon>Eukaryota</taxon>
        <taxon>Fungi</taxon>
        <taxon>Dikarya</taxon>
        <taxon>Ascomycota</taxon>
        <taxon>Pezizomycotina</taxon>
        <taxon>Eurotiomycetes</taxon>
        <taxon>Eurotiomycetidae</taxon>
        <taxon>Eurotiales</taxon>
        <taxon>Aspergillaceae</taxon>
        <taxon>Penicillium</taxon>
    </lineage>
</organism>
<evidence type="ECO:0000256" key="1">
    <source>
        <dbReference type="SAM" id="MobiDB-lite"/>
    </source>
</evidence>
<evidence type="ECO:0000313" key="3">
    <source>
        <dbReference type="Proteomes" id="UP001147695"/>
    </source>
</evidence>
<accession>A0A9W9UEB4</accession>
<comment type="caution">
    <text evidence="2">The sequence shown here is derived from an EMBL/GenBank/DDBJ whole genome shotgun (WGS) entry which is preliminary data.</text>
</comment>
<protein>
    <submittedName>
        <fullName evidence="2">Uncharacterized protein</fullName>
    </submittedName>
</protein>
<sequence length="99" mass="10857">MMYPFDLHTESEKAEESETRDAPSSIRSGEEPRGGPKAGLRGQELEALSPDPNPGVSASSYRKAGVLEMGAVEVENRKTLYASSYLDGYYTFHIKLTVT</sequence>
<dbReference type="AlphaFoldDB" id="A0A9W9UEB4"/>
<dbReference type="Proteomes" id="UP001147695">
    <property type="component" value="Unassembled WGS sequence"/>
</dbReference>
<name>A0A9W9UEB4_PENBR</name>
<evidence type="ECO:0000313" key="2">
    <source>
        <dbReference type="EMBL" id="KAJ5337837.1"/>
    </source>
</evidence>
<gene>
    <name evidence="2" type="ORF">N7452_004565</name>
</gene>
<feature type="region of interest" description="Disordered" evidence="1">
    <location>
        <begin position="1"/>
        <end position="59"/>
    </location>
</feature>
<reference evidence="2" key="1">
    <citation type="submission" date="2022-12" db="EMBL/GenBank/DDBJ databases">
        <authorList>
            <person name="Petersen C."/>
        </authorList>
    </citation>
    <scope>NUCLEOTIDE SEQUENCE</scope>
    <source>
        <strain evidence="2">IBT 35673</strain>
    </source>
</reference>
<proteinExistence type="predicted"/>
<feature type="compositionally biased region" description="Basic and acidic residues" evidence="1">
    <location>
        <begin position="7"/>
        <end position="21"/>
    </location>
</feature>
<reference evidence="2" key="2">
    <citation type="journal article" date="2023" name="IMA Fungus">
        <title>Comparative genomic study of the Penicillium genus elucidates a diverse pangenome and 15 lateral gene transfer events.</title>
        <authorList>
            <person name="Petersen C."/>
            <person name="Sorensen T."/>
            <person name="Nielsen M.R."/>
            <person name="Sondergaard T.E."/>
            <person name="Sorensen J.L."/>
            <person name="Fitzpatrick D.A."/>
            <person name="Frisvad J.C."/>
            <person name="Nielsen K.L."/>
        </authorList>
    </citation>
    <scope>NUCLEOTIDE SEQUENCE</scope>
    <source>
        <strain evidence="2">IBT 35673</strain>
    </source>
</reference>
<dbReference type="EMBL" id="JAPZBQ010000003">
    <property type="protein sequence ID" value="KAJ5337837.1"/>
    <property type="molecule type" value="Genomic_DNA"/>
</dbReference>